<dbReference type="AlphaFoldDB" id="A0A9W8XG70"/>
<comment type="caution">
    <text evidence="3">The sequence shown here is derived from an EMBL/GenBank/DDBJ whole genome shotgun (WGS) entry which is preliminary data.</text>
</comment>
<name>A0A9W8XG70_9PLEO</name>
<dbReference type="GeneID" id="80913544"/>
<reference evidence="3" key="1">
    <citation type="submission" date="2022-10" db="EMBL/GenBank/DDBJ databases">
        <title>Tapping the CABI collections for fungal endophytes: first genome assemblies for Collariella, Neodidymelliopsis, Ascochyta clinopodiicola, Didymella pomorum, Didymosphaeria variabile, Neocosmospora piperis and Neocucurbitaria cava.</title>
        <authorList>
            <person name="Hill R."/>
        </authorList>
    </citation>
    <scope>NUCLEOTIDE SEQUENCE</scope>
    <source>
        <strain evidence="3">IMI 356815</strain>
    </source>
</reference>
<protein>
    <recommendedName>
        <fullName evidence="2">Heterokaryon incompatibility domain-containing protein</fullName>
    </recommendedName>
</protein>
<dbReference type="PANTHER" id="PTHR33112:SF13">
    <property type="entry name" value="HETEROKARYON INCOMPATIBILITY DOMAIN-CONTAINING PROTEIN"/>
    <property type="match status" value="1"/>
</dbReference>
<sequence length="704" mass="80209">MSCAICKDFKGNTERESQFLAQHEAKFTLEDLRLSAKSCPCCCILQSGSRGCFSQHGIDESTVLSVELKFYYPYADEDLHTDHADKYLSFSLIDSQWFYVEFFASQDNRCPIPKSWDCIPTKPRTSQQTDSVRAFVALKSWIARCIVSHYHPKGHCDQQERPELPTRVVDVGLTDGIVKLVEPKGKRGRYICLSHCWGLVQIATTTKSTFEERKRGIAWGELSKTFQDAIMLTRKLGFDYIWIDSLCIIQDDGRDWGIESAKMASVYSNGFLTIAATHSPNGQGGLFGSTRDFELRGKTTHGEDYRLYFREQIDHQMRMDKYAAWGTTYPRMNPTASYFPLLTRAWVFQERMLSTRVLHFGRNEMFFECRSSIECECGDPYGNYDGSLIKMEYADAIAEHIDGEPDQACEEPDQADEEPDQAYEEPDQEYEDSDQVDEDSDQADEETYYKLARIWRTMVSCYTPLLLTKSKDRLPAISGLANQMAPLRDSRCLAGLWERDLNEDLLWIVSTGKERPRPYPLNAPTWSWASVESPVYYSDATNYGKWREGIDEYPPREHFSVVESCESCWSIVDGFGPSAQGSLRISGLVAQGTLEQQMGPREKTASTEYYVSTAKARSRMRPDYLLDHEGPGQTNPLTSVLCLRMSLVTKGYDDMLVSLVLRKSPRDHNSFERIGVLLDSDESYNADPIGDLFDSADIQTVIIH</sequence>
<accession>A0A9W8XG70</accession>
<dbReference type="Proteomes" id="UP001140513">
    <property type="component" value="Unassembled WGS sequence"/>
</dbReference>
<dbReference type="OrthoDB" id="3486565at2759"/>
<dbReference type="EMBL" id="JAPEUX010000007">
    <property type="protein sequence ID" value="KAJ4348636.1"/>
    <property type="molecule type" value="Genomic_DNA"/>
</dbReference>
<gene>
    <name evidence="3" type="ORF">N0V89_010014</name>
</gene>
<dbReference type="RefSeq" id="XP_056068024.1">
    <property type="nucleotide sequence ID" value="XM_056218759.1"/>
</dbReference>
<dbReference type="PANTHER" id="PTHR33112">
    <property type="entry name" value="DOMAIN PROTEIN, PUTATIVE-RELATED"/>
    <property type="match status" value="1"/>
</dbReference>
<proteinExistence type="predicted"/>
<feature type="region of interest" description="Disordered" evidence="1">
    <location>
        <begin position="406"/>
        <end position="443"/>
    </location>
</feature>
<dbReference type="InterPro" id="IPR010730">
    <property type="entry name" value="HET"/>
</dbReference>
<dbReference type="Pfam" id="PF06985">
    <property type="entry name" value="HET"/>
    <property type="match status" value="1"/>
</dbReference>
<organism evidence="3 4">
    <name type="scientific">Didymosphaeria variabile</name>
    <dbReference type="NCBI Taxonomy" id="1932322"/>
    <lineage>
        <taxon>Eukaryota</taxon>
        <taxon>Fungi</taxon>
        <taxon>Dikarya</taxon>
        <taxon>Ascomycota</taxon>
        <taxon>Pezizomycotina</taxon>
        <taxon>Dothideomycetes</taxon>
        <taxon>Pleosporomycetidae</taxon>
        <taxon>Pleosporales</taxon>
        <taxon>Massarineae</taxon>
        <taxon>Didymosphaeriaceae</taxon>
        <taxon>Didymosphaeria</taxon>
    </lineage>
</organism>
<evidence type="ECO:0000259" key="2">
    <source>
        <dbReference type="Pfam" id="PF06985"/>
    </source>
</evidence>
<evidence type="ECO:0000313" key="4">
    <source>
        <dbReference type="Proteomes" id="UP001140513"/>
    </source>
</evidence>
<keyword evidence="4" id="KW-1185">Reference proteome</keyword>
<feature type="domain" description="Heterokaryon incompatibility" evidence="2">
    <location>
        <begin position="190"/>
        <end position="350"/>
    </location>
</feature>
<evidence type="ECO:0000256" key="1">
    <source>
        <dbReference type="SAM" id="MobiDB-lite"/>
    </source>
</evidence>
<evidence type="ECO:0000313" key="3">
    <source>
        <dbReference type="EMBL" id="KAJ4348636.1"/>
    </source>
</evidence>